<dbReference type="Gene3D" id="3.30.70.360">
    <property type="match status" value="1"/>
</dbReference>
<keyword evidence="4" id="KW-0862">Zinc</keyword>
<dbReference type="InterPro" id="IPR050072">
    <property type="entry name" value="Peptidase_M20A"/>
</dbReference>
<dbReference type="InterPro" id="IPR036264">
    <property type="entry name" value="Bact_exopeptidase_dim_dom"/>
</dbReference>
<evidence type="ECO:0000256" key="5">
    <source>
        <dbReference type="ARBA" id="ARBA00023285"/>
    </source>
</evidence>
<dbReference type="Pfam" id="PF01546">
    <property type="entry name" value="Peptidase_M20"/>
    <property type="match status" value="1"/>
</dbReference>
<comment type="caution">
    <text evidence="7">The sequence shown here is derived from an EMBL/GenBank/DDBJ whole genome shotgun (WGS) entry which is preliminary data.</text>
</comment>
<evidence type="ECO:0000256" key="1">
    <source>
        <dbReference type="ARBA" id="ARBA00001947"/>
    </source>
</evidence>
<dbReference type="Gene3D" id="3.40.630.10">
    <property type="entry name" value="Zn peptidases"/>
    <property type="match status" value="2"/>
</dbReference>
<dbReference type="InterPro" id="IPR001261">
    <property type="entry name" value="ArgE/DapE_CS"/>
</dbReference>
<proteinExistence type="predicted"/>
<dbReference type="PROSITE" id="PS00758">
    <property type="entry name" value="ARGE_DAPE_CPG2_1"/>
    <property type="match status" value="1"/>
</dbReference>
<dbReference type="InterPro" id="IPR011650">
    <property type="entry name" value="Peptidase_M20_dimer"/>
</dbReference>
<dbReference type="SUPFAM" id="SSF53187">
    <property type="entry name" value="Zn-dependent exopeptidases"/>
    <property type="match status" value="1"/>
</dbReference>
<evidence type="ECO:0000256" key="2">
    <source>
        <dbReference type="ARBA" id="ARBA00022723"/>
    </source>
</evidence>
<feature type="domain" description="Peptidase M20 dimerisation" evidence="6">
    <location>
        <begin position="198"/>
        <end position="296"/>
    </location>
</feature>
<keyword evidence="3" id="KW-0378">Hydrolase</keyword>
<dbReference type="InterPro" id="IPR002933">
    <property type="entry name" value="Peptidase_M20"/>
</dbReference>
<keyword evidence="5" id="KW-0170">Cobalt</keyword>
<evidence type="ECO:0000259" key="6">
    <source>
        <dbReference type="Pfam" id="PF07687"/>
    </source>
</evidence>
<dbReference type="RefSeq" id="WP_181135876.1">
    <property type="nucleotide sequence ID" value="NZ_BMYG01000002.1"/>
</dbReference>
<reference evidence="7 8" key="1">
    <citation type="submission" date="2016-12" db="EMBL/GenBank/DDBJ databases">
        <title>Diversity of luminous bacteria.</title>
        <authorList>
            <person name="Yoshizawa S."/>
            <person name="Kogure K."/>
        </authorList>
    </citation>
    <scope>NUCLEOTIDE SEQUENCE [LARGE SCALE GENOMIC DNA]</scope>
    <source>
        <strain evidence="7 8">SA4-48</strain>
    </source>
</reference>
<organism evidence="7 8">
    <name type="scientific">Psychrosphaera saromensis</name>
    <dbReference type="NCBI Taxonomy" id="716813"/>
    <lineage>
        <taxon>Bacteria</taxon>
        <taxon>Pseudomonadati</taxon>
        <taxon>Pseudomonadota</taxon>
        <taxon>Gammaproteobacteria</taxon>
        <taxon>Alteromonadales</taxon>
        <taxon>Pseudoalteromonadaceae</taxon>
        <taxon>Psychrosphaera</taxon>
    </lineage>
</organism>
<protein>
    <recommendedName>
        <fullName evidence="6">Peptidase M20 dimerisation domain-containing protein</fullName>
    </recommendedName>
</protein>
<keyword evidence="2" id="KW-0479">Metal-binding</keyword>
<name>A0A2S7UZ01_9GAMM</name>
<gene>
    <name evidence="7" type="ORF">BTO11_08770</name>
</gene>
<accession>A0A2S7UZ01</accession>
<keyword evidence="8" id="KW-1185">Reference proteome</keyword>
<comment type="cofactor">
    <cofactor evidence="1">
        <name>Zn(2+)</name>
        <dbReference type="ChEBI" id="CHEBI:29105"/>
    </cofactor>
</comment>
<dbReference type="Pfam" id="PF07687">
    <property type="entry name" value="M20_dimer"/>
    <property type="match status" value="1"/>
</dbReference>
<dbReference type="SUPFAM" id="SSF55031">
    <property type="entry name" value="Bacterial exopeptidase dimerisation domain"/>
    <property type="match status" value="1"/>
</dbReference>
<dbReference type="GO" id="GO:0006526">
    <property type="term" value="P:L-arginine biosynthetic process"/>
    <property type="evidence" value="ECO:0007669"/>
    <property type="project" value="TreeGrafter"/>
</dbReference>
<dbReference type="EMBL" id="MSCH01000003">
    <property type="protein sequence ID" value="PQJ55226.1"/>
    <property type="molecule type" value="Genomic_DNA"/>
</dbReference>
<evidence type="ECO:0000313" key="7">
    <source>
        <dbReference type="EMBL" id="PQJ55226.1"/>
    </source>
</evidence>
<dbReference type="GO" id="GO:0008777">
    <property type="term" value="F:acetylornithine deacetylase activity"/>
    <property type="evidence" value="ECO:0007669"/>
    <property type="project" value="TreeGrafter"/>
</dbReference>
<dbReference type="NCBIfam" id="NF009557">
    <property type="entry name" value="PRK13009.1"/>
    <property type="match status" value="1"/>
</dbReference>
<evidence type="ECO:0000256" key="3">
    <source>
        <dbReference type="ARBA" id="ARBA00022801"/>
    </source>
</evidence>
<dbReference type="AlphaFoldDB" id="A0A2S7UZ01"/>
<dbReference type="PANTHER" id="PTHR43808:SF31">
    <property type="entry name" value="N-ACETYL-L-CITRULLINE DEACETYLASE"/>
    <property type="match status" value="1"/>
</dbReference>
<sequence>MRANVNPPQVSEIPLKSFCDEADLNAIKVHLTQLLHRPSITPNDAGCQQYLKRFFKNLGMTVDDFEVEGVSNLIAKIGNGSTRIAFCGHTDVVPALNTDLWHSEPFSLSERDDRLYGRGIADMKGAIASMLTAFEQALPNLDLEKFSFYFLITSDEEGDAEYGTKEIISRLAQRQELPHYCIVGEPASLDQSGDVLKIGRRGSISAEITIIGKHSHVAFPQNAKNASHTAVVMGKWLTQQSWDQGSDDFPGSHLEITSIQTCDSGDNVIPGECSLKFNVRYSHKETEANIKQRIVNGLVQLKQLANDISIRWYRSCEPYYTSGETANSMNDSVQSNIEPIHSEIVTEEPLTAETSLPIDIDLVAEVEQAIFDVTKRFPRLSTAGGTSGGRFIAKNGCQVIELGLPSHTIHQVNEYVTEKDILDLTNQYTQVLYRVAGK</sequence>
<dbReference type="Proteomes" id="UP000239007">
    <property type="component" value="Unassembled WGS sequence"/>
</dbReference>
<dbReference type="PANTHER" id="PTHR43808">
    <property type="entry name" value="ACETYLORNITHINE DEACETYLASE"/>
    <property type="match status" value="1"/>
</dbReference>
<dbReference type="GO" id="GO:0046872">
    <property type="term" value="F:metal ion binding"/>
    <property type="evidence" value="ECO:0007669"/>
    <property type="project" value="UniProtKB-KW"/>
</dbReference>
<evidence type="ECO:0000313" key="8">
    <source>
        <dbReference type="Proteomes" id="UP000239007"/>
    </source>
</evidence>
<evidence type="ECO:0000256" key="4">
    <source>
        <dbReference type="ARBA" id="ARBA00022833"/>
    </source>
</evidence>